<dbReference type="GO" id="GO:0016301">
    <property type="term" value="F:kinase activity"/>
    <property type="evidence" value="ECO:0007669"/>
    <property type="project" value="UniProtKB-KW"/>
</dbReference>
<evidence type="ECO:0000256" key="3">
    <source>
        <dbReference type="ARBA" id="ARBA00022777"/>
    </source>
</evidence>
<comment type="caution">
    <text evidence="5">The sequence shown here is derived from an EMBL/GenBank/DDBJ whole genome shotgun (WGS) entry which is preliminary data.</text>
</comment>
<dbReference type="InterPro" id="IPR052700">
    <property type="entry name" value="Carb_kinase_PfkB-like"/>
</dbReference>
<keyword evidence="2" id="KW-0808">Transferase</keyword>
<name>A0ABP3KPX2_9SPHN</name>
<comment type="similarity">
    <text evidence="1">Belongs to the carbohydrate kinase PfkB family.</text>
</comment>
<dbReference type="InterPro" id="IPR011611">
    <property type="entry name" value="PfkB_dom"/>
</dbReference>
<proteinExistence type="inferred from homology"/>
<dbReference type="PANTHER" id="PTHR43320:SF2">
    <property type="entry name" value="2-DEHYDRO-3-DEOXYGLUCONOKINASE_2-DEHYDRO-3-DEOXYGALACTONOKINASE"/>
    <property type="match status" value="1"/>
</dbReference>
<dbReference type="CDD" id="cd01166">
    <property type="entry name" value="KdgK"/>
    <property type="match status" value="1"/>
</dbReference>
<evidence type="ECO:0000313" key="5">
    <source>
        <dbReference type="EMBL" id="GAA0483580.1"/>
    </source>
</evidence>
<evidence type="ECO:0000256" key="2">
    <source>
        <dbReference type="ARBA" id="ARBA00022679"/>
    </source>
</evidence>
<dbReference type="PANTHER" id="PTHR43320">
    <property type="entry name" value="SUGAR KINASE"/>
    <property type="match status" value="1"/>
</dbReference>
<reference evidence="6" key="1">
    <citation type="journal article" date="2019" name="Int. J. Syst. Evol. Microbiol.">
        <title>The Global Catalogue of Microorganisms (GCM) 10K type strain sequencing project: providing services to taxonomists for standard genome sequencing and annotation.</title>
        <authorList>
            <consortium name="The Broad Institute Genomics Platform"/>
            <consortium name="The Broad Institute Genome Sequencing Center for Infectious Disease"/>
            <person name="Wu L."/>
            <person name="Ma J."/>
        </authorList>
    </citation>
    <scope>NUCLEOTIDE SEQUENCE [LARGE SCALE GENOMIC DNA]</scope>
    <source>
        <strain evidence="6">JCM 14162</strain>
    </source>
</reference>
<organism evidence="5 6">
    <name type="scientific">Parasphingorhabdus litoris</name>
    <dbReference type="NCBI Taxonomy" id="394733"/>
    <lineage>
        <taxon>Bacteria</taxon>
        <taxon>Pseudomonadati</taxon>
        <taxon>Pseudomonadota</taxon>
        <taxon>Alphaproteobacteria</taxon>
        <taxon>Sphingomonadales</taxon>
        <taxon>Sphingomonadaceae</taxon>
        <taxon>Parasphingorhabdus</taxon>
    </lineage>
</organism>
<dbReference type="InterPro" id="IPR029056">
    <property type="entry name" value="Ribokinase-like"/>
</dbReference>
<sequence>MADYLSFGEIMLRLKTQGHERFFQSPSFEASFGGGEANVAVALSNYGLSAGFVTALPDNDIGSAAIGELRRFGVDTSQIRRSGDRVGIYYLESGANQRPSKVIYDRAHSAICECGPGDFDWKAIFGGARWLHITGITPALSQSAADLSLECVKEAKEAGLTVSCDFNFRGKLWKYGKSAPQVMTELVKHVDVGIANEEDCQKSLGISVDVDVETGELDARKYEALSEKVLELYPDMSTIAITLRESHSADRNGWSACLRDRNNDFLLSRHYEITDIIDRVGGGDSFASALIYGLNSYEDRQQALEFAVAGSCLKHSILGDFNRVTVSEIEKLMAGDGSGRVQR</sequence>
<dbReference type="EMBL" id="BAAAEM010000003">
    <property type="protein sequence ID" value="GAA0483580.1"/>
    <property type="molecule type" value="Genomic_DNA"/>
</dbReference>
<gene>
    <name evidence="5" type="ORF">GCM10009096_27560</name>
</gene>
<keyword evidence="6" id="KW-1185">Reference proteome</keyword>
<keyword evidence="3 5" id="KW-0418">Kinase</keyword>
<dbReference type="Gene3D" id="3.40.1190.20">
    <property type="match status" value="1"/>
</dbReference>
<protein>
    <submittedName>
        <fullName evidence="5">Sugar kinase</fullName>
    </submittedName>
</protein>
<accession>A0ABP3KPX2</accession>
<dbReference type="Pfam" id="PF00294">
    <property type="entry name" value="PfkB"/>
    <property type="match status" value="1"/>
</dbReference>
<evidence type="ECO:0000259" key="4">
    <source>
        <dbReference type="Pfam" id="PF00294"/>
    </source>
</evidence>
<dbReference type="Proteomes" id="UP001500713">
    <property type="component" value="Unassembled WGS sequence"/>
</dbReference>
<dbReference type="SUPFAM" id="SSF53613">
    <property type="entry name" value="Ribokinase-like"/>
    <property type="match status" value="1"/>
</dbReference>
<feature type="domain" description="Carbohydrate kinase PfkB" evidence="4">
    <location>
        <begin position="4"/>
        <end position="207"/>
    </location>
</feature>
<dbReference type="RefSeq" id="WP_229956729.1">
    <property type="nucleotide sequence ID" value="NZ_BAAAEM010000003.1"/>
</dbReference>
<evidence type="ECO:0000256" key="1">
    <source>
        <dbReference type="ARBA" id="ARBA00010688"/>
    </source>
</evidence>
<evidence type="ECO:0000313" key="6">
    <source>
        <dbReference type="Proteomes" id="UP001500713"/>
    </source>
</evidence>